<protein>
    <submittedName>
        <fullName evidence="1">Uncharacterized protein</fullName>
    </submittedName>
</protein>
<sequence>MGSGSPIDDLVKSGTLRLLHWNDSMTDIQLGMRFVDKVQTISTVRNHLVANDPEIPVSNVIEEVQVIGMLIIICSHLLLQLLTRNRPKAGIGSSSIYENILSKIDTYVLFLIATKEFYMLFKINLYGSLHMQFIGFVYATFEQISTRPSQIQDRNVDAYIYLMKIDVEKWTLLHDGGYRHGIITTNISEAFNSVLKKARVLPLKALVELIFNKLVRYFHQHCEEAQNCVHPFPTRIFDKFLWIELKSRKHKVTTYNPQEGIYIVRFPISATGTGNNVYTLQMNNKSCTCRKWQAYTLPCSHALAVCRESGTRADTYVPDIYL</sequence>
<reference evidence="2" key="1">
    <citation type="journal article" date="2023" name="Nat. Plants">
        <title>Single-cell RNA sequencing provides a high-resolution roadmap for understanding the multicellular compartmentation of specialized metabolism.</title>
        <authorList>
            <person name="Sun S."/>
            <person name="Shen X."/>
            <person name="Li Y."/>
            <person name="Li Y."/>
            <person name="Wang S."/>
            <person name="Li R."/>
            <person name="Zhang H."/>
            <person name="Shen G."/>
            <person name="Guo B."/>
            <person name="Wei J."/>
            <person name="Xu J."/>
            <person name="St-Pierre B."/>
            <person name="Chen S."/>
            <person name="Sun C."/>
        </authorList>
    </citation>
    <scope>NUCLEOTIDE SEQUENCE [LARGE SCALE GENOMIC DNA]</scope>
</reference>
<dbReference type="Proteomes" id="UP001060085">
    <property type="component" value="Linkage Group LG01"/>
</dbReference>
<accession>A0ACC0C930</accession>
<comment type="caution">
    <text evidence="1">The sequence shown here is derived from an EMBL/GenBank/DDBJ whole genome shotgun (WGS) entry which is preliminary data.</text>
</comment>
<proteinExistence type="predicted"/>
<name>A0ACC0C930_CATRO</name>
<keyword evidence="2" id="KW-1185">Reference proteome</keyword>
<organism evidence="1 2">
    <name type="scientific">Catharanthus roseus</name>
    <name type="common">Madagascar periwinkle</name>
    <name type="synonym">Vinca rosea</name>
    <dbReference type="NCBI Taxonomy" id="4058"/>
    <lineage>
        <taxon>Eukaryota</taxon>
        <taxon>Viridiplantae</taxon>
        <taxon>Streptophyta</taxon>
        <taxon>Embryophyta</taxon>
        <taxon>Tracheophyta</taxon>
        <taxon>Spermatophyta</taxon>
        <taxon>Magnoliopsida</taxon>
        <taxon>eudicotyledons</taxon>
        <taxon>Gunneridae</taxon>
        <taxon>Pentapetalae</taxon>
        <taxon>asterids</taxon>
        <taxon>lamiids</taxon>
        <taxon>Gentianales</taxon>
        <taxon>Apocynaceae</taxon>
        <taxon>Rauvolfioideae</taxon>
        <taxon>Vinceae</taxon>
        <taxon>Catharanthinae</taxon>
        <taxon>Catharanthus</taxon>
    </lineage>
</organism>
<evidence type="ECO:0000313" key="1">
    <source>
        <dbReference type="EMBL" id="KAI5681454.1"/>
    </source>
</evidence>
<evidence type="ECO:0000313" key="2">
    <source>
        <dbReference type="Proteomes" id="UP001060085"/>
    </source>
</evidence>
<gene>
    <name evidence="1" type="ORF">M9H77_02682</name>
</gene>
<dbReference type="EMBL" id="CM044701">
    <property type="protein sequence ID" value="KAI5681454.1"/>
    <property type="molecule type" value="Genomic_DNA"/>
</dbReference>